<reference evidence="3 4" key="1">
    <citation type="submission" date="2016-11" db="EMBL/GenBank/DDBJ databases">
        <authorList>
            <person name="Jaros S."/>
            <person name="Januszkiewicz K."/>
            <person name="Wedrychowicz H."/>
        </authorList>
    </citation>
    <scope>NUCLEOTIDE SEQUENCE [LARGE SCALE GENOMIC DNA]</scope>
    <source>
        <strain evidence="3 4">DSM 14809</strain>
    </source>
</reference>
<dbReference type="Proteomes" id="UP000184185">
    <property type="component" value="Unassembled WGS sequence"/>
</dbReference>
<keyword evidence="4" id="KW-1185">Reference proteome</keyword>
<dbReference type="EMBL" id="FQYQ01000004">
    <property type="protein sequence ID" value="SHI69549.1"/>
    <property type="molecule type" value="Genomic_DNA"/>
</dbReference>
<dbReference type="PANTHER" id="PTHR36565">
    <property type="entry name" value="UPF0332 PROTEIN TM_1000"/>
    <property type="match status" value="1"/>
</dbReference>
<protein>
    <submittedName>
        <fullName evidence="3">HEPN domain-containing protein</fullName>
    </submittedName>
</protein>
<dbReference type="RefSeq" id="WP_072913282.1">
    <property type="nucleotide sequence ID" value="NZ_FQYQ01000004.1"/>
</dbReference>
<name>A0A1M6D8R4_PSEXY</name>
<evidence type="ECO:0000259" key="2">
    <source>
        <dbReference type="Pfam" id="PF05168"/>
    </source>
</evidence>
<dbReference type="Gene3D" id="1.20.120.330">
    <property type="entry name" value="Nucleotidyltransferases domain 2"/>
    <property type="match status" value="1"/>
</dbReference>
<dbReference type="PANTHER" id="PTHR36565:SF1">
    <property type="entry name" value="UPF0332 PROTEIN TM_1000"/>
    <property type="match status" value="1"/>
</dbReference>
<comment type="similarity">
    <text evidence="1">Belongs to the UPF0332 family.</text>
</comment>
<dbReference type="InterPro" id="IPR007842">
    <property type="entry name" value="HEPN_dom"/>
</dbReference>
<proteinExistence type="inferred from homology"/>
<evidence type="ECO:0000313" key="3">
    <source>
        <dbReference type="EMBL" id="SHI69549.1"/>
    </source>
</evidence>
<dbReference type="InterPro" id="IPR052226">
    <property type="entry name" value="UPF0332_toxin"/>
</dbReference>
<dbReference type="Pfam" id="PF05168">
    <property type="entry name" value="HEPN"/>
    <property type="match status" value="1"/>
</dbReference>
<dbReference type="OrthoDB" id="1684393at2"/>
<evidence type="ECO:0000256" key="1">
    <source>
        <dbReference type="ARBA" id="ARBA00038248"/>
    </source>
</evidence>
<evidence type="ECO:0000313" key="4">
    <source>
        <dbReference type="Proteomes" id="UP000184185"/>
    </source>
</evidence>
<organism evidence="3 4">
    <name type="scientific">Pseudobutyrivibrio xylanivorans DSM 14809</name>
    <dbReference type="NCBI Taxonomy" id="1123012"/>
    <lineage>
        <taxon>Bacteria</taxon>
        <taxon>Bacillati</taxon>
        <taxon>Bacillota</taxon>
        <taxon>Clostridia</taxon>
        <taxon>Lachnospirales</taxon>
        <taxon>Lachnospiraceae</taxon>
        <taxon>Pseudobutyrivibrio</taxon>
    </lineage>
</organism>
<gene>
    <name evidence="3" type="ORF">SAMN02745725_00890</name>
</gene>
<accession>A0A1M6D8R4</accession>
<dbReference type="AlphaFoldDB" id="A0A1M6D8R4"/>
<feature type="domain" description="HEPN" evidence="2">
    <location>
        <begin position="16"/>
        <end position="130"/>
    </location>
</feature>
<sequence length="137" mass="15976">MQHNEDVGTRVDLCRYRLEVARKDVESAKVLLGIDDYRGANNRAYYAIFHGINAIHALDGMSYKKHKDAIANFNKNYIKTEIFSRDWGRKINEAEQIRHASDYDDFYIANKEEAKNQVQLAQMLLDEIEKYVEKVSS</sequence>